<accession>A0AAX2RYB1</accession>
<comment type="caution">
    <text evidence="1">The sequence shown here is derived from an EMBL/GenBank/DDBJ whole genome shotgun (WGS) entry which is preliminary data.</text>
</comment>
<reference evidence="1 2" key="1">
    <citation type="submission" date="2019-03" db="EMBL/GenBank/DDBJ databases">
        <title>Burkholderia cepacia outbreak.</title>
        <authorList>
            <person name="Farzana R."/>
            <person name="Walsh T.R."/>
        </authorList>
    </citation>
    <scope>NUCLEOTIDE SEQUENCE [LARGE SCALE GENOMIC DNA]</scope>
    <source>
        <strain evidence="2">d13</strain>
    </source>
</reference>
<protein>
    <submittedName>
        <fullName evidence="1">Uncharacterized protein</fullName>
    </submittedName>
</protein>
<dbReference type="AlphaFoldDB" id="A0AAX2RYB1"/>
<dbReference type="EMBL" id="SNSQ01000002">
    <property type="protein sequence ID" value="TEU53889.1"/>
    <property type="molecule type" value="Genomic_DNA"/>
</dbReference>
<evidence type="ECO:0000313" key="1">
    <source>
        <dbReference type="EMBL" id="TEU53889.1"/>
    </source>
</evidence>
<organism evidence="1 2">
    <name type="scientific">Burkholderia cepacia</name>
    <name type="common">Pseudomonas cepacia</name>
    <dbReference type="NCBI Taxonomy" id="292"/>
    <lineage>
        <taxon>Bacteria</taxon>
        <taxon>Pseudomonadati</taxon>
        <taxon>Pseudomonadota</taxon>
        <taxon>Betaproteobacteria</taxon>
        <taxon>Burkholderiales</taxon>
        <taxon>Burkholderiaceae</taxon>
        <taxon>Burkholderia</taxon>
        <taxon>Burkholderia cepacia complex</taxon>
    </lineage>
</organism>
<evidence type="ECO:0000313" key="2">
    <source>
        <dbReference type="Proteomes" id="UP000298234"/>
    </source>
</evidence>
<gene>
    <name evidence="1" type="ORF">E3D37_02000</name>
</gene>
<name>A0AAX2RYB1_BURCE</name>
<proteinExistence type="predicted"/>
<dbReference type="RefSeq" id="WP_134319447.1">
    <property type="nucleotide sequence ID" value="NZ_CADEVB010000002.1"/>
</dbReference>
<sequence length="102" mass="10977">MNPLDANPAAWRTDIPHSVRGHVPHCPNARIDCRAAMGNAVDLRQARAAAVRTARAATVPTTCMRAALRRYRAGAGPRQAVRARTVNALDTHQAGMGDSRLQ</sequence>
<dbReference type="Proteomes" id="UP000298234">
    <property type="component" value="Unassembled WGS sequence"/>
</dbReference>